<organism evidence="7 8">
    <name type="scientific">Streptomyces oceani</name>
    <dbReference type="NCBI Taxonomy" id="1075402"/>
    <lineage>
        <taxon>Bacteria</taxon>
        <taxon>Bacillati</taxon>
        <taxon>Actinomycetota</taxon>
        <taxon>Actinomycetes</taxon>
        <taxon>Kitasatosporales</taxon>
        <taxon>Streptomycetaceae</taxon>
        <taxon>Streptomyces</taxon>
    </lineage>
</organism>
<protein>
    <submittedName>
        <fullName evidence="7">Oxidoreductase</fullName>
    </submittedName>
</protein>
<dbReference type="InterPro" id="IPR050432">
    <property type="entry name" value="FAD-linked_Oxidoreductases_BP"/>
</dbReference>
<dbReference type="Proteomes" id="UP000176101">
    <property type="component" value="Unassembled WGS sequence"/>
</dbReference>
<dbReference type="PATRIC" id="fig|1075402.3.peg.2555"/>
<dbReference type="PROSITE" id="PS51387">
    <property type="entry name" value="FAD_PCMH"/>
    <property type="match status" value="1"/>
</dbReference>
<dbReference type="PANTHER" id="PTHR13878:SF53">
    <property type="entry name" value="CYTOKININ DEHYDROGENASE 6"/>
    <property type="match status" value="1"/>
</dbReference>
<proteinExistence type="inferred from homology"/>
<comment type="caution">
    <text evidence="7">The sequence shown here is derived from an EMBL/GenBank/DDBJ whole genome shotgun (WGS) entry which is preliminary data.</text>
</comment>
<name>A0A1E7KHI1_9ACTN</name>
<dbReference type="STRING" id="1075402.AN216_11790"/>
<evidence type="ECO:0000259" key="6">
    <source>
        <dbReference type="PROSITE" id="PS51387"/>
    </source>
</evidence>
<dbReference type="InterPro" id="IPR006094">
    <property type="entry name" value="Oxid_FAD_bind_N"/>
</dbReference>
<keyword evidence="4" id="KW-0274">FAD</keyword>
<dbReference type="OrthoDB" id="6278354at2"/>
<evidence type="ECO:0000256" key="4">
    <source>
        <dbReference type="ARBA" id="ARBA00022827"/>
    </source>
</evidence>
<dbReference type="RefSeq" id="WP_070196603.1">
    <property type="nucleotide sequence ID" value="NZ_LJGU01000120.1"/>
</dbReference>
<comment type="cofactor">
    <cofactor evidence="1">
        <name>FAD</name>
        <dbReference type="ChEBI" id="CHEBI:57692"/>
    </cofactor>
</comment>
<dbReference type="EMBL" id="LJGU01000120">
    <property type="protein sequence ID" value="OEV03389.1"/>
    <property type="molecule type" value="Genomic_DNA"/>
</dbReference>
<dbReference type="PROSITE" id="PS00862">
    <property type="entry name" value="OX2_COVAL_FAD"/>
    <property type="match status" value="1"/>
</dbReference>
<dbReference type="InterPro" id="IPR015345">
    <property type="entry name" value="Cytokinin_DH_FAD/cytokin-bd"/>
</dbReference>
<dbReference type="InterPro" id="IPR016170">
    <property type="entry name" value="Cytok_DH_C_sf"/>
</dbReference>
<dbReference type="InterPro" id="IPR006093">
    <property type="entry name" value="Oxy_OxRdtase_FAD_BS"/>
</dbReference>
<dbReference type="Gene3D" id="3.40.462.10">
    <property type="entry name" value="FAD-linked oxidases, C-terminal domain"/>
    <property type="match status" value="1"/>
</dbReference>
<dbReference type="InterPro" id="IPR016164">
    <property type="entry name" value="FAD-linked_Oxase-like_C"/>
</dbReference>
<dbReference type="SUPFAM" id="SSF56176">
    <property type="entry name" value="FAD-binding/transporter-associated domain-like"/>
    <property type="match status" value="1"/>
</dbReference>
<reference evidence="7 8" key="1">
    <citation type="journal article" date="2016" name="Front. Microbiol.">
        <title>Comparative Genomics Analysis of Streptomyces Species Reveals Their Adaptation to the Marine Environment and Their Diversity at the Genomic Level.</title>
        <authorList>
            <person name="Tian X."/>
            <person name="Zhang Z."/>
            <person name="Yang T."/>
            <person name="Chen M."/>
            <person name="Li J."/>
            <person name="Chen F."/>
            <person name="Yang J."/>
            <person name="Li W."/>
            <person name="Zhang B."/>
            <person name="Zhang Z."/>
            <person name="Wu J."/>
            <person name="Zhang C."/>
            <person name="Long L."/>
            <person name="Xiao J."/>
        </authorList>
    </citation>
    <scope>NUCLEOTIDE SEQUENCE [LARGE SCALE GENOMIC DNA]</scope>
    <source>
        <strain evidence="7 8">SCSIO 02100</strain>
    </source>
</reference>
<dbReference type="Pfam" id="PF01565">
    <property type="entry name" value="FAD_binding_4"/>
    <property type="match status" value="1"/>
</dbReference>
<dbReference type="InterPro" id="IPR016169">
    <property type="entry name" value="FAD-bd_PCMH_sub2"/>
</dbReference>
<dbReference type="Gene3D" id="3.30.43.10">
    <property type="entry name" value="Uridine Diphospho-n-acetylenolpyruvylglucosamine Reductase, domain 2"/>
    <property type="match status" value="1"/>
</dbReference>
<gene>
    <name evidence="7" type="ORF">AN216_11790</name>
</gene>
<dbReference type="PANTHER" id="PTHR13878">
    <property type="entry name" value="GULONOLACTONE OXIDASE"/>
    <property type="match status" value="1"/>
</dbReference>
<feature type="domain" description="FAD-binding PCMH-type" evidence="6">
    <location>
        <begin position="72"/>
        <end position="244"/>
    </location>
</feature>
<dbReference type="PROSITE" id="PS51318">
    <property type="entry name" value="TAT"/>
    <property type="match status" value="1"/>
</dbReference>
<dbReference type="InterPro" id="IPR036318">
    <property type="entry name" value="FAD-bd_PCMH-like_sf"/>
</dbReference>
<comment type="similarity">
    <text evidence="2">Belongs to the oxygen-dependent FAD-linked oxidoreductase family.</text>
</comment>
<evidence type="ECO:0000256" key="1">
    <source>
        <dbReference type="ARBA" id="ARBA00001974"/>
    </source>
</evidence>
<evidence type="ECO:0000313" key="8">
    <source>
        <dbReference type="Proteomes" id="UP000176101"/>
    </source>
</evidence>
<dbReference type="InterPro" id="IPR006311">
    <property type="entry name" value="TAT_signal"/>
</dbReference>
<dbReference type="AlphaFoldDB" id="A0A1E7KHI1"/>
<dbReference type="InterPro" id="IPR016166">
    <property type="entry name" value="FAD-bd_PCMH"/>
</dbReference>
<dbReference type="GO" id="GO:0009690">
    <property type="term" value="P:cytokinin metabolic process"/>
    <property type="evidence" value="ECO:0007669"/>
    <property type="project" value="InterPro"/>
</dbReference>
<dbReference type="Gene3D" id="3.30.465.10">
    <property type="match status" value="1"/>
</dbReference>
<keyword evidence="8" id="KW-1185">Reference proteome</keyword>
<evidence type="ECO:0000313" key="7">
    <source>
        <dbReference type="EMBL" id="OEV03389.1"/>
    </source>
</evidence>
<accession>A0A1E7KHI1</accession>
<keyword evidence="5" id="KW-0560">Oxidoreductase</keyword>
<dbReference type="Pfam" id="PF09265">
    <property type="entry name" value="Cytokin-bind"/>
    <property type="match status" value="1"/>
</dbReference>
<dbReference type="GO" id="GO:0019139">
    <property type="term" value="F:cytokinin dehydrogenase activity"/>
    <property type="evidence" value="ECO:0007669"/>
    <property type="project" value="InterPro"/>
</dbReference>
<evidence type="ECO:0000256" key="3">
    <source>
        <dbReference type="ARBA" id="ARBA00022630"/>
    </source>
</evidence>
<dbReference type="InterPro" id="IPR016167">
    <property type="entry name" value="FAD-bd_PCMH_sub1"/>
</dbReference>
<evidence type="ECO:0000256" key="2">
    <source>
        <dbReference type="ARBA" id="ARBA00005466"/>
    </source>
</evidence>
<keyword evidence="3" id="KW-0285">Flavoprotein</keyword>
<dbReference type="GO" id="GO:0071949">
    <property type="term" value="F:FAD binding"/>
    <property type="evidence" value="ECO:0007669"/>
    <property type="project" value="InterPro"/>
</dbReference>
<dbReference type="SUPFAM" id="SSF55103">
    <property type="entry name" value="FAD-linked oxidases, C-terminal domain"/>
    <property type="match status" value="1"/>
</dbReference>
<sequence length="492" mass="53524">MSQPTRRNTLRGLVASAAVVVGFHPGAQAWATEDTRKGGLAGDFEDLPPLDGTLLTDEESRAAAAEDYGHIVHRTPRAVLRPGSVDDVVAMVRFCGKHGIPVAPRGQGHATMGQAQVKHGLVIETTPLADIGPVDADSDTVTVGAGVRWSTLTKATLEHGLTPPVFTDYLELSVGGTASVGGIGGQTHQHGAQVDTVTELRVVTGAGELVRCSTRRHPELFDAVRAGLGQCAIIVGATVRLVRAPETVRHYLLPYADLDTFLTDQRRLVEERRFAYVEGQVAPDDSGAFRTYLLEAVAYGPPVGPEPDDEALLRGLRFERGGEEIANLGYYAFLDRLAASVAEQKESGVWYDAHPWLNLLLPGEHVTRLAEDFLTSLTPDLVGPGVVLLYPLQRDQLRTPLLRTPDDPAPYLLAVLRSTPPEDEATVKRMLEHNRTAYEDVRDAGGKQYPVGSVPFDKRDWRDHFGRAWPRLVAARHRYDPHGILVPGQGIF</sequence>
<evidence type="ECO:0000256" key="5">
    <source>
        <dbReference type="ARBA" id="ARBA00023002"/>
    </source>
</evidence>